<organism evidence="1 3">
    <name type="scientific">Rhizophagus clarus</name>
    <dbReference type="NCBI Taxonomy" id="94130"/>
    <lineage>
        <taxon>Eukaryota</taxon>
        <taxon>Fungi</taxon>
        <taxon>Fungi incertae sedis</taxon>
        <taxon>Mucoromycota</taxon>
        <taxon>Glomeromycotina</taxon>
        <taxon>Glomeromycetes</taxon>
        <taxon>Glomerales</taxon>
        <taxon>Glomeraceae</taxon>
        <taxon>Rhizophagus</taxon>
    </lineage>
</organism>
<comment type="caution">
    <text evidence="1">The sequence shown here is derived from an EMBL/GenBank/DDBJ whole genome shotgun (WGS) entry which is preliminary data.</text>
</comment>
<reference evidence="1 3" key="1">
    <citation type="submission" date="2017-11" db="EMBL/GenBank/DDBJ databases">
        <title>The genome of Rhizophagus clarus HR1 reveals common genetic basis of auxotrophy among arbuscular mycorrhizal fungi.</title>
        <authorList>
            <person name="Kobayashi Y."/>
        </authorList>
    </citation>
    <scope>NUCLEOTIDE SEQUENCE [LARGE SCALE GENOMIC DNA]</scope>
    <source>
        <strain evidence="1 3">HR1</strain>
    </source>
</reference>
<dbReference type="EMBL" id="BEXD01004111">
    <property type="protein sequence ID" value="GBC06954.1"/>
    <property type="molecule type" value="Genomic_DNA"/>
</dbReference>
<reference evidence="2" key="2">
    <citation type="submission" date="2019-10" db="EMBL/GenBank/DDBJ databases">
        <title>Conservation and host-specific expression of non-tandemly repeated heterogenous ribosome RNA gene in arbuscular mycorrhizal fungi.</title>
        <authorList>
            <person name="Maeda T."/>
            <person name="Kobayashi Y."/>
            <person name="Nakagawa T."/>
            <person name="Ezawa T."/>
            <person name="Yamaguchi K."/>
            <person name="Bino T."/>
            <person name="Nishimoto Y."/>
            <person name="Shigenobu S."/>
            <person name="Kawaguchi M."/>
        </authorList>
    </citation>
    <scope>NUCLEOTIDE SEQUENCE</scope>
    <source>
        <strain evidence="2">HR1</strain>
    </source>
</reference>
<proteinExistence type="predicted"/>
<name>A0A2Z6RVX8_9GLOM</name>
<evidence type="ECO:0000313" key="1">
    <source>
        <dbReference type="EMBL" id="GBC06954.1"/>
    </source>
</evidence>
<gene>
    <name evidence="2" type="ORF">RCL2_000053900</name>
    <name evidence="1" type="ORF">RclHR1_07160012</name>
</gene>
<dbReference type="Proteomes" id="UP000615446">
    <property type="component" value="Unassembled WGS sequence"/>
</dbReference>
<protein>
    <submittedName>
        <fullName evidence="1">Uncharacterized protein</fullName>
    </submittedName>
</protein>
<keyword evidence="3" id="KW-1185">Reference proteome</keyword>
<dbReference type="Proteomes" id="UP000247702">
    <property type="component" value="Unassembled WGS sequence"/>
</dbReference>
<dbReference type="AlphaFoldDB" id="A0A2Z6RVX8"/>
<dbReference type="EMBL" id="BLAL01000005">
    <property type="protein sequence ID" value="GES72994.1"/>
    <property type="molecule type" value="Genomic_DNA"/>
</dbReference>
<accession>A0A2Z6RVX8</accession>
<sequence length="100" mass="11890">MLFGWNSLLILILGWLYQRSRERLGLVGKNLEGSRRGSFTPWVKIVLIVMIEIEGRLTTSFYIFKFFEKSYNRTHTTYAEMFYSFDWVVIEDMRGLVPIP</sequence>
<evidence type="ECO:0000313" key="2">
    <source>
        <dbReference type="EMBL" id="GES72994.1"/>
    </source>
</evidence>
<evidence type="ECO:0000313" key="3">
    <source>
        <dbReference type="Proteomes" id="UP000247702"/>
    </source>
</evidence>